<keyword evidence="3" id="KW-1185">Reference proteome</keyword>
<dbReference type="Pfam" id="PF06167">
    <property type="entry name" value="Peptidase_M90"/>
    <property type="match status" value="1"/>
</dbReference>
<dbReference type="Gene3D" id="3.40.390.10">
    <property type="entry name" value="Collagenase (Catalytic Domain)"/>
    <property type="match status" value="1"/>
</dbReference>
<evidence type="ECO:0000313" key="2">
    <source>
        <dbReference type="EMBL" id="RXK80748.1"/>
    </source>
</evidence>
<proteinExistence type="predicted"/>
<dbReference type="InterPro" id="IPR010384">
    <property type="entry name" value="MtfA_fam"/>
</dbReference>
<feature type="transmembrane region" description="Helical" evidence="1">
    <location>
        <begin position="6"/>
        <end position="23"/>
    </location>
</feature>
<dbReference type="EMBL" id="SDHZ01000005">
    <property type="protein sequence ID" value="RXK80748.1"/>
    <property type="molecule type" value="Genomic_DNA"/>
</dbReference>
<dbReference type="SUPFAM" id="SSF55486">
    <property type="entry name" value="Metalloproteases ('zincins'), catalytic domain"/>
    <property type="match status" value="1"/>
</dbReference>
<dbReference type="CDD" id="cd20169">
    <property type="entry name" value="Peptidase_M90_mtfA"/>
    <property type="match status" value="1"/>
</dbReference>
<name>A0A4Q1CZB8_9BACT</name>
<dbReference type="PANTHER" id="PTHR30164:SF2">
    <property type="entry name" value="PROTEIN MTFA"/>
    <property type="match status" value="1"/>
</dbReference>
<dbReference type="Gene3D" id="1.10.472.150">
    <property type="entry name" value="Glucose-regulated metallo-peptidase M90, N-terminal domain"/>
    <property type="match status" value="1"/>
</dbReference>
<dbReference type="InterPro" id="IPR042252">
    <property type="entry name" value="MtfA_N"/>
</dbReference>
<keyword evidence="1" id="KW-0472">Membrane</keyword>
<dbReference type="OrthoDB" id="9786424at2"/>
<dbReference type="GO" id="GO:0008237">
    <property type="term" value="F:metallopeptidase activity"/>
    <property type="evidence" value="ECO:0007669"/>
    <property type="project" value="InterPro"/>
</dbReference>
<accession>A0A4Q1CZB8</accession>
<dbReference type="GO" id="GO:0005829">
    <property type="term" value="C:cytosol"/>
    <property type="evidence" value="ECO:0007669"/>
    <property type="project" value="TreeGrafter"/>
</dbReference>
<dbReference type="AlphaFoldDB" id="A0A4Q1CZB8"/>
<evidence type="ECO:0000313" key="3">
    <source>
        <dbReference type="Proteomes" id="UP000290545"/>
    </source>
</evidence>
<dbReference type="GO" id="GO:0004177">
    <property type="term" value="F:aminopeptidase activity"/>
    <property type="evidence" value="ECO:0007669"/>
    <property type="project" value="TreeGrafter"/>
</dbReference>
<protein>
    <submittedName>
        <fullName evidence="2">Peptidase</fullName>
    </submittedName>
</protein>
<dbReference type="Proteomes" id="UP000290545">
    <property type="component" value="Unassembled WGS sequence"/>
</dbReference>
<evidence type="ECO:0000256" key="1">
    <source>
        <dbReference type="SAM" id="Phobius"/>
    </source>
</evidence>
<reference evidence="2 3" key="1">
    <citation type="submission" date="2019-01" db="EMBL/GenBank/DDBJ databases">
        <title>Filimonas sp. strain TTM-71.</title>
        <authorList>
            <person name="Chen W.-M."/>
        </authorList>
    </citation>
    <scope>NUCLEOTIDE SEQUENCE [LARGE SCALE GENOMIC DNA]</scope>
    <source>
        <strain evidence="2 3">TTM-71</strain>
    </source>
</reference>
<sequence>MIDQFVYVVLFIVLIVVVSKYMSKKPATPQLPANYPDLLQQHVSYYRLLPPIEKKYFEAKMNYFLQHTRIEGVGTTVDDLDRVLVAASAVIPIFAFPDWHYYNLTDVLLYKDTFNEEFHMEGAGRATLGMVGEGAMQNTMILSKPSLYAGFDIHSHKSQTGIHEFVHLLDKSDGATDGLPENLIGKEYALPWLKLMHKTMAQMRHGKTDINIYGATNEAEFLAVTAEYFFKSPEELKHKHPELFELLQQIFHQDPAHPSGK</sequence>
<gene>
    <name evidence="2" type="ORF">ESB13_21520</name>
</gene>
<keyword evidence="1" id="KW-1133">Transmembrane helix</keyword>
<comment type="caution">
    <text evidence="2">The sequence shown here is derived from an EMBL/GenBank/DDBJ whole genome shotgun (WGS) entry which is preliminary data.</text>
</comment>
<dbReference type="PANTHER" id="PTHR30164">
    <property type="entry name" value="MTFA PEPTIDASE"/>
    <property type="match status" value="1"/>
</dbReference>
<keyword evidence="1" id="KW-0812">Transmembrane</keyword>
<organism evidence="2 3">
    <name type="scientific">Filimonas effusa</name>
    <dbReference type="NCBI Taxonomy" id="2508721"/>
    <lineage>
        <taxon>Bacteria</taxon>
        <taxon>Pseudomonadati</taxon>
        <taxon>Bacteroidota</taxon>
        <taxon>Chitinophagia</taxon>
        <taxon>Chitinophagales</taxon>
        <taxon>Chitinophagaceae</taxon>
        <taxon>Filimonas</taxon>
    </lineage>
</organism>
<dbReference type="RefSeq" id="WP_129005775.1">
    <property type="nucleotide sequence ID" value="NZ_SDHZ01000005.1"/>
</dbReference>
<dbReference type="InterPro" id="IPR024079">
    <property type="entry name" value="MetalloPept_cat_dom_sf"/>
</dbReference>